<keyword evidence="1" id="KW-0812">Transmembrane</keyword>
<evidence type="ECO:0000259" key="2">
    <source>
        <dbReference type="Pfam" id="PF13490"/>
    </source>
</evidence>
<dbReference type="STRING" id="1126833.VN24_24650"/>
<evidence type="ECO:0000313" key="3">
    <source>
        <dbReference type="EMBL" id="AJY77154.1"/>
    </source>
</evidence>
<sequence>MKCHEVQELFSVYWDAPENDSQRLDVDTHLEHCEICKEEFRLWEESEALIRNLSESEDITGPLDHINREVMERIYAEQTWYMPVYHKTYQFTRSFRRNAAIAVACCMAMFATALLVLVFNNQTASPDTAQMTGLIETANASEGSAFTAAYYADVPVASISDPLVLKVVPTYPQYWIALSILGLIMAMLMLNWLARTRH</sequence>
<dbReference type="HOGENOM" id="CLU_1365098_0_0_9"/>
<evidence type="ECO:0000313" key="4">
    <source>
        <dbReference type="Proteomes" id="UP000032633"/>
    </source>
</evidence>
<accession>A0A0D5NPD4</accession>
<feature type="domain" description="Putative zinc-finger" evidence="2">
    <location>
        <begin position="3"/>
        <end position="36"/>
    </location>
</feature>
<dbReference type="Pfam" id="PF13490">
    <property type="entry name" value="zf-HC2"/>
    <property type="match status" value="1"/>
</dbReference>
<reference evidence="3 4" key="1">
    <citation type="journal article" date="2015" name="J. Biotechnol.">
        <title>Complete genome sequence of Paenibacillus beijingensis 7188(T) (=DSM 24997(T)), a novel rhizobacterium from jujube garden soil.</title>
        <authorList>
            <person name="Kwak Y."/>
            <person name="Shin J.H."/>
        </authorList>
    </citation>
    <scope>NUCLEOTIDE SEQUENCE [LARGE SCALE GENOMIC DNA]</scope>
    <source>
        <strain evidence="3 4">DSM 24997</strain>
    </source>
</reference>
<keyword evidence="1" id="KW-1133">Transmembrane helix</keyword>
<dbReference type="OrthoDB" id="2679416at2"/>
<dbReference type="KEGG" id="pbj:VN24_24650"/>
<feature type="transmembrane region" description="Helical" evidence="1">
    <location>
        <begin position="174"/>
        <end position="194"/>
    </location>
</feature>
<proteinExistence type="predicted"/>
<name>A0A0D5NPD4_9BACL</name>
<feature type="transmembrane region" description="Helical" evidence="1">
    <location>
        <begin position="99"/>
        <end position="119"/>
    </location>
</feature>
<dbReference type="Proteomes" id="UP000032633">
    <property type="component" value="Chromosome"/>
</dbReference>
<dbReference type="RefSeq" id="WP_045672579.1">
    <property type="nucleotide sequence ID" value="NZ_CP011058.1"/>
</dbReference>
<gene>
    <name evidence="3" type="ORF">VN24_24650</name>
</gene>
<organism evidence="3 4">
    <name type="scientific">Paenibacillus beijingensis</name>
    <dbReference type="NCBI Taxonomy" id="1126833"/>
    <lineage>
        <taxon>Bacteria</taxon>
        <taxon>Bacillati</taxon>
        <taxon>Bacillota</taxon>
        <taxon>Bacilli</taxon>
        <taxon>Bacillales</taxon>
        <taxon>Paenibacillaceae</taxon>
        <taxon>Paenibacillus</taxon>
    </lineage>
</organism>
<keyword evidence="4" id="KW-1185">Reference proteome</keyword>
<dbReference type="PATRIC" id="fig|1126833.4.peg.5424"/>
<evidence type="ECO:0000256" key="1">
    <source>
        <dbReference type="SAM" id="Phobius"/>
    </source>
</evidence>
<dbReference type="EMBL" id="CP011058">
    <property type="protein sequence ID" value="AJY77154.1"/>
    <property type="molecule type" value="Genomic_DNA"/>
</dbReference>
<keyword evidence="1" id="KW-0472">Membrane</keyword>
<dbReference type="InterPro" id="IPR027383">
    <property type="entry name" value="Znf_put"/>
</dbReference>
<protein>
    <recommendedName>
        <fullName evidence="2">Putative zinc-finger domain-containing protein</fullName>
    </recommendedName>
</protein>
<dbReference type="AlphaFoldDB" id="A0A0D5NPD4"/>
<reference evidence="4" key="2">
    <citation type="submission" date="2015-03" db="EMBL/GenBank/DDBJ databases">
        <title>Genome sequence of Paenibacillus beijingensis strain DSM 24997T.</title>
        <authorList>
            <person name="Kwak Y."/>
            <person name="Shin J.-H."/>
        </authorList>
    </citation>
    <scope>NUCLEOTIDE SEQUENCE [LARGE SCALE GENOMIC DNA]</scope>
    <source>
        <strain evidence="4">DSM 24997</strain>
    </source>
</reference>